<proteinExistence type="inferred from homology"/>
<dbReference type="InterPro" id="IPR018357">
    <property type="entry name" value="Hexapep_transf_CS"/>
</dbReference>
<name>A0ABY3C7L6_9GAMM</name>
<dbReference type="EC" id="2.3.1.30" evidence="5"/>
<dbReference type="InterPro" id="IPR045304">
    <property type="entry name" value="LbH_SAT"/>
</dbReference>
<evidence type="ECO:0000256" key="1">
    <source>
        <dbReference type="ARBA" id="ARBA00007274"/>
    </source>
</evidence>
<reference evidence="6 7" key="1">
    <citation type="journal article" date="2019" name="Antonie Van Leeuwenhoek">
        <title>Description of 'Ca. Methylobacter oryzae' KRF1, a novel species from the environmentally important Methylobacter clade 2.</title>
        <authorList>
            <person name="Khatri K."/>
            <person name="Mohite J.A."/>
            <person name="Pandit P.S."/>
            <person name="Bahulikar R."/>
            <person name="Rahalkar M.C."/>
        </authorList>
    </citation>
    <scope>NUCLEOTIDE SEQUENCE [LARGE SCALE GENOMIC DNA]</scope>
    <source>
        <strain evidence="6 7">KRF1</strain>
    </source>
</reference>
<evidence type="ECO:0000256" key="2">
    <source>
        <dbReference type="ARBA" id="ARBA00022679"/>
    </source>
</evidence>
<gene>
    <name evidence="6" type="ORF">EKO24_015465</name>
</gene>
<keyword evidence="3" id="KW-0677">Repeat</keyword>
<dbReference type="InterPro" id="IPR011004">
    <property type="entry name" value="Trimer_LpxA-like_sf"/>
</dbReference>
<sequence>MFENIRIDIMHVHRWTGTARPIDVLGSLWVNYGLQALMIYRFGRWLGHLRKYRCGWLIATSLAPVYRVLSICVRNAYGIDLDQSADIGPGFCIGHFGGIEIRNCRIGPNCVIHQQVKVGRDNKTAGNGPVIGEGVYIGAHARICGDVSVGDDVTIGAGAVISVDIPQHCLVLGNPGRIAQRDYNISNPGRMTQQDNCAV</sequence>
<keyword evidence="4 5" id="KW-0012">Acyltransferase</keyword>
<dbReference type="PROSITE" id="PS00101">
    <property type="entry name" value="HEXAPEP_TRANSFERASES"/>
    <property type="match status" value="1"/>
</dbReference>
<dbReference type="InterPro" id="IPR001451">
    <property type="entry name" value="Hexapep"/>
</dbReference>
<dbReference type="RefSeq" id="WP_127028401.1">
    <property type="nucleotide sequence ID" value="NZ_RYFG02000109.1"/>
</dbReference>
<evidence type="ECO:0000256" key="3">
    <source>
        <dbReference type="ARBA" id="ARBA00022737"/>
    </source>
</evidence>
<dbReference type="Proteomes" id="UP000733744">
    <property type="component" value="Unassembled WGS sequence"/>
</dbReference>
<dbReference type="PANTHER" id="PTHR42811">
    <property type="entry name" value="SERINE ACETYLTRANSFERASE"/>
    <property type="match status" value="1"/>
</dbReference>
<comment type="caution">
    <text evidence="6">The sequence shown here is derived from an EMBL/GenBank/DDBJ whole genome shotgun (WGS) entry which is preliminary data.</text>
</comment>
<dbReference type="Gene3D" id="2.160.10.10">
    <property type="entry name" value="Hexapeptide repeat proteins"/>
    <property type="match status" value="1"/>
</dbReference>
<keyword evidence="7" id="KW-1185">Reference proteome</keyword>
<organism evidence="6 7">
    <name type="scientific">Candidatus Methylobacter oryzae</name>
    <dbReference type="NCBI Taxonomy" id="2497749"/>
    <lineage>
        <taxon>Bacteria</taxon>
        <taxon>Pseudomonadati</taxon>
        <taxon>Pseudomonadota</taxon>
        <taxon>Gammaproteobacteria</taxon>
        <taxon>Methylococcales</taxon>
        <taxon>Methylococcaceae</taxon>
        <taxon>Methylobacter</taxon>
    </lineage>
</organism>
<evidence type="ECO:0000313" key="7">
    <source>
        <dbReference type="Proteomes" id="UP000733744"/>
    </source>
</evidence>
<dbReference type="Pfam" id="PF00132">
    <property type="entry name" value="Hexapep"/>
    <property type="match status" value="1"/>
</dbReference>
<dbReference type="EMBL" id="RYFG02000109">
    <property type="protein sequence ID" value="TRW92063.1"/>
    <property type="molecule type" value="Genomic_DNA"/>
</dbReference>
<comment type="similarity">
    <text evidence="1 5">Belongs to the transferase hexapeptide repeat family.</text>
</comment>
<comment type="catalytic activity">
    <reaction evidence="5">
        <text>L-serine + acetyl-CoA = O-acetyl-L-serine + CoA</text>
        <dbReference type="Rhea" id="RHEA:24560"/>
        <dbReference type="ChEBI" id="CHEBI:33384"/>
        <dbReference type="ChEBI" id="CHEBI:57287"/>
        <dbReference type="ChEBI" id="CHEBI:57288"/>
        <dbReference type="ChEBI" id="CHEBI:58340"/>
        <dbReference type="EC" id="2.3.1.30"/>
    </reaction>
</comment>
<accession>A0ABY3C7L6</accession>
<keyword evidence="2 5" id="KW-0808">Transferase</keyword>
<dbReference type="InterPro" id="IPR005881">
    <property type="entry name" value="Ser_O-AcTrfase"/>
</dbReference>
<dbReference type="CDD" id="cd03354">
    <property type="entry name" value="LbH_SAT"/>
    <property type="match status" value="1"/>
</dbReference>
<dbReference type="PIRSF" id="PIRSF000441">
    <property type="entry name" value="CysE"/>
    <property type="match status" value="1"/>
</dbReference>
<evidence type="ECO:0000256" key="5">
    <source>
        <dbReference type="PIRNR" id="PIRNR000441"/>
    </source>
</evidence>
<dbReference type="SUPFAM" id="SSF51161">
    <property type="entry name" value="Trimeric LpxA-like enzymes"/>
    <property type="match status" value="1"/>
</dbReference>
<evidence type="ECO:0000256" key="4">
    <source>
        <dbReference type="ARBA" id="ARBA00023315"/>
    </source>
</evidence>
<evidence type="ECO:0000313" key="6">
    <source>
        <dbReference type="EMBL" id="TRW92063.1"/>
    </source>
</evidence>
<protein>
    <recommendedName>
        <fullName evidence="5">Serine acetyltransferase</fullName>
        <ecNumber evidence="5">2.3.1.30</ecNumber>
    </recommendedName>
</protein>